<evidence type="ECO:0000313" key="3">
    <source>
        <dbReference type="Proteomes" id="UP000297475"/>
    </source>
</evidence>
<keyword evidence="3" id="KW-1185">Reference proteome</keyword>
<dbReference type="InterPro" id="IPR006059">
    <property type="entry name" value="SBP"/>
</dbReference>
<dbReference type="EMBL" id="SRMF01000001">
    <property type="protein sequence ID" value="TGG95852.1"/>
    <property type="molecule type" value="Genomic_DNA"/>
</dbReference>
<evidence type="ECO:0000313" key="2">
    <source>
        <dbReference type="EMBL" id="TGG95852.1"/>
    </source>
</evidence>
<dbReference type="Pfam" id="PF13416">
    <property type="entry name" value="SBP_bac_8"/>
    <property type="match status" value="1"/>
</dbReference>
<dbReference type="PIRSF" id="PIRSF029172">
    <property type="entry name" value="UCP029172_ABC_sbc_YnjB"/>
    <property type="match status" value="1"/>
</dbReference>
<dbReference type="OrthoDB" id="3239593at2"/>
<organism evidence="2 3">
    <name type="scientific">Natronospirillum operosum</name>
    <dbReference type="NCBI Taxonomy" id="2759953"/>
    <lineage>
        <taxon>Bacteria</taxon>
        <taxon>Pseudomonadati</taxon>
        <taxon>Pseudomonadota</taxon>
        <taxon>Gammaproteobacteria</taxon>
        <taxon>Oceanospirillales</taxon>
        <taxon>Natronospirillaceae</taxon>
        <taxon>Natronospirillum</taxon>
    </lineage>
</organism>
<reference evidence="2 3" key="1">
    <citation type="submission" date="2019-04" db="EMBL/GenBank/DDBJ databases">
        <title>Natronospirillum operosus gen. nov., sp. nov., a haloalkaliphilic satellite isolated from decaying biomass of laboratory culture of cyanobacterium Geitlerinema sp. and proposal of Natronospirillaceae fam. nov. and Saccharospirillaceae fam. nov.</title>
        <authorList>
            <person name="Kevbrin V."/>
            <person name="Boltyanskaya Y."/>
            <person name="Koziaeva V."/>
            <person name="Grouzdev D.S."/>
            <person name="Park M."/>
            <person name="Cho J."/>
        </authorList>
    </citation>
    <scope>NUCLEOTIDE SEQUENCE [LARGE SCALE GENOMIC DNA]</scope>
    <source>
        <strain evidence="2 3">G-116</strain>
    </source>
</reference>
<protein>
    <submittedName>
        <fullName evidence="2">ABC transporter substrate-binding protein</fullName>
    </submittedName>
</protein>
<gene>
    <name evidence="2" type="ORF">E4656_05465</name>
</gene>
<dbReference type="InterPro" id="IPR027020">
    <property type="entry name" value="YnjB"/>
</dbReference>
<dbReference type="SUPFAM" id="SSF53850">
    <property type="entry name" value="Periplasmic binding protein-like II"/>
    <property type="match status" value="1"/>
</dbReference>
<dbReference type="Proteomes" id="UP000297475">
    <property type="component" value="Unassembled WGS sequence"/>
</dbReference>
<dbReference type="PANTHER" id="PTHR42779">
    <property type="entry name" value="PROTEIN YNJB"/>
    <property type="match status" value="1"/>
</dbReference>
<name>A0A4Z0WCD6_9GAMM</name>
<sequence>MFKTLRHMPLVASLVLTAGLPVAALAWDDLEDAARGQQVFFNAWGGSEPINDYLLWAADEIADRYDIVLEHVKVGDTGDVVSRVLAERAAGRDEGGSVDLVWINGENFRAMKEQDLLYGPWTDRLPHYELLDFDNKPTLTMDFSTPVDNMEAPWGMAQLTFMYDSARVDTLPDSMAELLTFAQENPGRVTYPALPSFYGTTFVKQAMLELTDDPSVFYESANAVEDPAAELAPLWDFLDELHAVAWQQGRAFPQDAPQMKQMLNDGEILLSLSFNPNDASNAILTGELPDTVRTYVHSGGTIGNTHFLAIPYNASAPEAAMVVANFLMSPEAQARKADIEIWGDPTVLAIDQLSRDEQQLFDDIERGPAGLSDEALEAVLLEPHATWVPLLEDEWQRRYAR</sequence>
<comment type="caution">
    <text evidence="2">The sequence shown here is derived from an EMBL/GenBank/DDBJ whole genome shotgun (WGS) entry which is preliminary data.</text>
</comment>
<feature type="chain" id="PRO_5021383909" evidence="1">
    <location>
        <begin position="27"/>
        <end position="401"/>
    </location>
</feature>
<dbReference type="NCBIfam" id="NF008633">
    <property type="entry name" value="PRK11622.1"/>
    <property type="match status" value="1"/>
</dbReference>
<dbReference type="Gene3D" id="3.40.190.10">
    <property type="entry name" value="Periplasmic binding protein-like II"/>
    <property type="match status" value="2"/>
</dbReference>
<accession>A0A4Z0WCD6</accession>
<dbReference type="AlphaFoldDB" id="A0A4Z0WCD6"/>
<evidence type="ECO:0000256" key="1">
    <source>
        <dbReference type="SAM" id="SignalP"/>
    </source>
</evidence>
<dbReference type="PANTHER" id="PTHR42779:SF1">
    <property type="entry name" value="PROTEIN YNJB"/>
    <property type="match status" value="1"/>
</dbReference>
<feature type="signal peptide" evidence="1">
    <location>
        <begin position="1"/>
        <end position="26"/>
    </location>
</feature>
<keyword evidence="1" id="KW-0732">Signal</keyword>
<proteinExistence type="predicted"/>
<dbReference type="RefSeq" id="WP_135481849.1">
    <property type="nucleotide sequence ID" value="NZ_SRMF01000001.1"/>
</dbReference>